<dbReference type="AlphaFoldDB" id="A0A0A9CHE2"/>
<sequence length="205" mass="23099">MNDCRLTRLPMVLGSFSRWRHWRPRYLMWIMEPISLGSFLSSSPWMSMTRRNLEAWRKPKSAHWMVLVLGLLRGPSMKSQMMERSLGSALLRCTYLSVLELRTARRRTVAGATTSVLSWLSTKLASSASSCANACSRSCTTTVCTAPNSSLCTSCTMHREMSSLRYPCPTSSMVLPRRGRTNPSATHSRTRRCASTRVLSRIAAR</sequence>
<dbReference type="EMBL" id="GBRH01222196">
    <property type="protein sequence ID" value="JAD75699.1"/>
    <property type="molecule type" value="Transcribed_RNA"/>
</dbReference>
<evidence type="ECO:0000313" key="1">
    <source>
        <dbReference type="EMBL" id="JAD75699.1"/>
    </source>
</evidence>
<reference evidence="1" key="1">
    <citation type="submission" date="2014-09" db="EMBL/GenBank/DDBJ databases">
        <authorList>
            <person name="Magalhaes I.L.F."/>
            <person name="Oliveira U."/>
            <person name="Santos F.R."/>
            <person name="Vidigal T.H.D.A."/>
            <person name="Brescovit A.D."/>
            <person name="Santos A.J."/>
        </authorList>
    </citation>
    <scope>NUCLEOTIDE SEQUENCE</scope>
    <source>
        <tissue evidence="1">Shoot tissue taken approximately 20 cm above the soil surface</tissue>
    </source>
</reference>
<proteinExistence type="predicted"/>
<name>A0A0A9CHE2_ARUDO</name>
<accession>A0A0A9CHE2</accession>
<organism evidence="1">
    <name type="scientific">Arundo donax</name>
    <name type="common">Giant reed</name>
    <name type="synonym">Donax arundinaceus</name>
    <dbReference type="NCBI Taxonomy" id="35708"/>
    <lineage>
        <taxon>Eukaryota</taxon>
        <taxon>Viridiplantae</taxon>
        <taxon>Streptophyta</taxon>
        <taxon>Embryophyta</taxon>
        <taxon>Tracheophyta</taxon>
        <taxon>Spermatophyta</taxon>
        <taxon>Magnoliopsida</taxon>
        <taxon>Liliopsida</taxon>
        <taxon>Poales</taxon>
        <taxon>Poaceae</taxon>
        <taxon>PACMAD clade</taxon>
        <taxon>Arundinoideae</taxon>
        <taxon>Arundineae</taxon>
        <taxon>Arundo</taxon>
    </lineage>
</organism>
<reference evidence="1" key="2">
    <citation type="journal article" date="2015" name="Data Brief">
        <title>Shoot transcriptome of the giant reed, Arundo donax.</title>
        <authorList>
            <person name="Barrero R.A."/>
            <person name="Guerrero F.D."/>
            <person name="Moolhuijzen P."/>
            <person name="Goolsby J.A."/>
            <person name="Tidwell J."/>
            <person name="Bellgard S.E."/>
            <person name="Bellgard M.I."/>
        </authorList>
    </citation>
    <scope>NUCLEOTIDE SEQUENCE</scope>
    <source>
        <tissue evidence="1">Shoot tissue taken approximately 20 cm above the soil surface</tissue>
    </source>
</reference>
<protein>
    <submittedName>
        <fullName evidence="1">Uncharacterized protein</fullName>
    </submittedName>
</protein>